<feature type="compositionally biased region" description="Polar residues" evidence="5">
    <location>
        <begin position="364"/>
        <end position="374"/>
    </location>
</feature>
<dbReference type="GO" id="GO:0008381">
    <property type="term" value="F:mechanosensitive monoatomic ion channel activity"/>
    <property type="evidence" value="ECO:0007669"/>
    <property type="project" value="UniProtKB-ARBA"/>
</dbReference>
<comment type="caution">
    <text evidence="8">The sequence shown here is derived from an EMBL/GenBank/DDBJ whole genome shotgun (WGS) entry which is preliminary data.</text>
</comment>
<evidence type="ECO:0000313" key="8">
    <source>
        <dbReference type="EMBL" id="RZU41817.1"/>
    </source>
</evidence>
<feature type="transmembrane region" description="Helical" evidence="6">
    <location>
        <begin position="163"/>
        <end position="182"/>
    </location>
</feature>
<gene>
    <name evidence="8" type="ORF">BDD14_3354</name>
</gene>
<feature type="transmembrane region" description="Helical" evidence="6">
    <location>
        <begin position="91"/>
        <end position="110"/>
    </location>
</feature>
<feature type="transmembrane region" description="Helical" evidence="6">
    <location>
        <begin position="62"/>
        <end position="79"/>
    </location>
</feature>
<dbReference type="Gene3D" id="2.30.30.60">
    <property type="match status" value="1"/>
</dbReference>
<organism evidence="8 9">
    <name type="scientific">Edaphobacter modestus</name>
    <dbReference type="NCBI Taxonomy" id="388466"/>
    <lineage>
        <taxon>Bacteria</taxon>
        <taxon>Pseudomonadati</taxon>
        <taxon>Acidobacteriota</taxon>
        <taxon>Terriglobia</taxon>
        <taxon>Terriglobales</taxon>
        <taxon>Acidobacteriaceae</taxon>
        <taxon>Edaphobacter</taxon>
    </lineage>
</organism>
<feature type="transmembrane region" description="Helical" evidence="6">
    <location>
        <begin position="137"/>
        <end position="157"/>
    </location>
</feature>
<accession>A0A4Q7YVJ8</accession>
<feature type="domain" description="Mechanosensitive ion channel MscS" evidence="7">
    <location>
        <begin position="188"/>
        <end position="254"/>
    </location>
</feature>
<dbReference type="GO" id="GO:0016020">
    <property type="term" value="C:membrane"/>
    <property type="evidence" value="ECO:0007669"/>
    <property type="project" value="UniProtKB-SubCell"/>
</dbReference>
<dbReference type="SUPFAM" id="SSF50182">
    <property type="entry name" value="Sm-like ribonucleoproteins"/>
    <property type="match status" value="1"/>
</dbReference>
<evidence type="ECO:0000256" key="5">
    <source>
        <dbReference type="SAM" id="MobiDB-lite"/>
    </source>
</evidence>
<evidence type="ECO:0000256" key="6">
    <source>
        <dbReference type="SAM" id="Phobius"/>
    </source>
</evidence>
<dbReference type="PANTHER" id="PTHR30566:SF25">
    <property type="entry name" value="INNER MEMBRANE PROTEIN"/>
    <property type="match status" value="1"/>
</dbReference>
<keyword evidence="3 6" id="KW-1133">Transmembrane helix</keyword>
<dbReference type="PANTHER" id="PTHR30566">
    <property type="entry name" value="YNAI-RELATED MECHANOSENSITIVE ION CHANNEL"/>
    <property type="match status" value="1"/>
</dbReference>
<evidence type="ECO:0000256" key="4">
    <source>
        <dbReference type="ARBA" id="ARBA00023136"/>
    </source>
</evidence>
<dbReference type="Pfam" id="PF00924">
    <property type="entry name" value="MS_channel_2nd"/>
    <property type="match status" value="1"/>
</dbReference>
<proteinExistence type="predicted"/>
<dbReference type="Proteomes" id="UP000292958">
    <property type="component" value="Unassembled WGS sequence"/>
</dbReference>
<keyword evidence="2 6" id="KW-0812">Transmembrane</keyword>
<evidence type="ECO:0000313" key="9">
    <source>
        <dbReference type="Proteomes" id="UP000292958"/>
    </source>
</evidence>
<keyword evidence="9" id="KW-1185">Reference proteome</keyword>
<name>A0A4Q7YVJ8_9BACT</name>
<dbReference type="Gene3D" id="1.10.287.1260">
    <property type="match status" value="1"/>
</dbReference>
<feature type="region of interest" description="Disordered" evidence="5">
    <location>
        <begin position="360"/>
        <end position="384"/>
    </location>
</feature>
<evidence type="ECO:0000256" key="3">
    <source>
        <dbReference type="ARBA" id="ARBA00022989"/>
    </source>
</evidence>
<dbReference type="InterPro" id="IPR023408">
    <property type="entry name" value="MscS_beta-dom_sf"/>
</dbReference>
<dbReference type="EMBL" id="SHKW01000001">
    <property type="protein sequence ID" value="RZU41817.1"/>
    <property type="molecule type" value="Genomic_DNA"/>
</dbReference>
<dbReference type="RefSeq" id="WP_242617980.1">
    <property type="nucleotide sequence ID" value="NZ_SHKW01000001.1"/>
</dbReference>
<dbReference type="InterPro" id="IPR010920">
    <property type="entry name" value="LSM_dom_sf"/>
</dbReference>
<evidence type="ECO:0000259" key="7">
    <source>
        <dbReference type="Pfam" id="PF00924"/>
    </source>
</evidence>
<feature type="transmembrane region" description="Helical" evidence="6">
    <location>
        <begin position="12"/>
        <end position="35"/>
    </location>
</feature>
<comment type="subcellular location">
    <subcellularLocation>
        <location evidence="1">Membrane</location>
    </subcellularLocation>
</comment>
<dbReference type="AlphaFoldDB" id="A0A4Q7YVJ8"/>
<dbReference type="InterPro" id="IPR006685">
    <property type="entry name" value="MscS_channel_2nd"/>
</dbReference>
<reference evidence="8 9" key="1">
    <citation type="submission" date="2019-02" db="EMBL/GenBank/DDBJ databases">
        <title>Genomic Encyclopedia of Archaeal and Bacterial Type Strains, Phase II (KMG-II): from individual species to whole genera.</title>
        <authorList>
            <person name="Goeker M."/>
        </authorList>
    </citation>
    <scope>NUCLEOTIDE SEQUENCE [LARGE SCALE GENOMIC DNA]</scope>
    <source>
        <strain evidence="8 9">DSM 18101</strain>
    </source>
</reference>
<evidence type="ECO:0000256" key="1">
    <source>
        <dbReference type="ARBA" id="ARBA00004370"/>
    </source>
</evidence>
<sequence>MMIASVFHFRHPWFAAIFYFCAFIVIANLIHYVLFRILKKKEEQQVGAGWGLRRYLSQPARAIFFLTCAGIALPLLPPLPENLNAIIRQGIAMAVVACLGWFAVGCVYVFQEIMLRRYDLKAENNVRARRIHTQFQLFRRMLITFIVVVTIGALLWTFNDPRIWHYGSGLLASAGIASLILATAAKSTASNFLAGLQIAFTEPIRIDDVVVIQGEWGRIEEINSAYVVVRIWDLRRLIVPLTYFIENSFQNWTRESSDILGTSFLYVDYSIPVEELRTELRRVVEVSRLWDKKVCGLQVTNLSERTMELRCLVSSRNSSENFDLRCLVREQMIAYIQQHYPDAFPTTRFAATSEVPLELRGTSRENPQSASPGTLESVGVSDRH</sequence>
<evidence type="ECO:0000256" key="2">
    <source>
        <dbReference type="ARBA" id="ARBA00022692"/>
    </source>
</evidence>
<keyword evidence="4 6" id="KW-0472">Membrane</keyword>
<protein>
    <submittedName>
        <fullName evidence="8">Small-conductance mechanosensitive channel</fullName>
    </submittedName>
</protein>